<proteinExistence type="predicted"/>
<dbReference type="EMBL" id="JAKUCV010000973">
    <property type="protein sequence ID" value="KAJ4848193.1"/>
    <property type="molecule type" value="Genomic_DNA"/>
</dbReference>
<name>A0A9Q0GDF6_9ROSI</name>
<evidence type="ECO:0000313" key="1">
    <source>
        <dbReference type="EMBL" id="KAJ4848193.1"/>
    </source>
</evidence>
<reference evidence="1" key="1">
    <citation type="submission" date="2022-02" db="EMBL/GenBank/DDBJ databases">
        <authorList>
            <person name="Henning P.M."/>
            <person name="McCubbin A.G."/>
            <person name="Shore J.S."/>
        </authorList>
    </citation>
    <scope>NUCLEOTIDE SEQUENCE</scope>
    <source>
        <strain evidence="1">F60SS</strain>
        <tissue evidence="1">Leaves</tissue>
    </source>
</reference>
<keyword evidence="2" id="KW-1185">Reference proteome</keyword>
<sequence length="166" mass="18203">MLFPSFSSSSSSQSHATLHRRTKNSWILATSLSFMEQHPARPRSSSLSSVSMSSSFRSAATSSSRAIWHCSSTAYRVFLFTRTRSCCSIEMAPEEEEEEEATVVGAGPELETSISMDVAPGKRSGNLESPIHFPNLQINSAPNVSCFWLGPFFLIGTTSLVLPKYQ</sequence>
<gene>
    <name evidence="1" type="ORF">Tsubulata_005351</name>
</gene>
<dbReference type="Proteomes" id="UP001141552">
    <property type="component" value="Unassembled WGS sequence"/>
</dbReference>
<comment type="caution">
    <text evidence="1">The sequence shown here is derived from an EMBL/GenBank/DDBJ whole genome shotgun (WGS) entry which is preliminary data.</text>
</comment>
<evidence type="ECO:0000313" key="2">
    <source>
        <dbReference type="Proteomes" id="UP001141552"/>
    </source>
</evidence>
<reference evidence="1" key="2">
    <citation type="journal article" date="2023" name="Plants (Basel)">
        <title>Annotation of the Turnera subulata (Passifloraceae) Draft Genome Reveals the S-Locus Evolved after the Divergence of Turneroideae from Passifloroideae in a Stepwise Manner.</title>
        <authorList>
            <person name="Henning P.M."/>
            <person name="Roalson E.H."/>
            <person name="Mir W."/>
            <person name="McCubbin A.G."/>
            <person name="Shore J.S."/>
        </authorList>
    </citation>
    <scope>NUCLEOTIDE SEQUENCE</scope>
    <source>
        <strain evidence="1">F60SS</strain>
    </source>
</reference>
<dbReference type="AlphaFoldDB" id="A0A9Q0GDF6"/>
<protein>
    <submittedName>
        <fullName evidence="1">Uncharacterized protein</fullName>
    </submittedName>
</protein>
<accession>A0A9Q0GDF6</accession>
<organism evidence="1 2">
    <name type="scientific">Turnera subulata</name>
    <dbReference type="NCBI Taxonomy" id="218843"/>
    <lineage>
        <taxon>Eukaryota</taxon>
        <taxon>Viridiplantae</taxon>
        <taxon>Streptophyta</taxon>
        <taxon>Embryophyta</taxon>
        <taxon>Tracheophyta</taxon>
        <taxon>Spermatophyta</taxon>
        <taxon>Magnoliopsida</taxon>
        <taxon>eudicotyledons</taxon>
        <taxon>Gunneridae</taxon>
        <taxon>Pentapetalae</taxon>
        <taxon>rosids</taxon>
        <taxon>fabids</taxon>
        <taxon>Malpighiales</taxon>
        <taxon>Passifloraceae</taxon>
        <taxon>Turnera</taxon>
    </lineage>
</organism>